<organism evidence="1 2">
    <name type="scientific">Trema orientale</name>
    <name type="common">Charcoal tree</name>
    <name type="synonym">Celtis orientalis</name>
    <dbReference type="NCBI Taxonomy" id="63057"/>
    <lineage>
        <taxon>Eukaryota</taxon>
        <taxon>Viridiplantae</taxon>
        <taxon>Streptophyta</taxon>
        <taxon>Embryophyta</taxon>
        <taxon>Tracheophyta</taxon>
        <taxon>Spermatophyta</taxon>
        <taxon>Magnoliopsida</taxon>
        <taxon>eudicotyledons</taxon>
        <taxon>Gunneridae</taxon>
        <taxon>Pentapetalae</taxon>
        <taxon>rosids</taxon>
        <taxon>fabids</taxon>
        <taxon>Rosales</taxon>
        <taxon>Cannabaceae</taxon>
        <taxon>Trema</taxon>
    </lineage>
</organism>
<gene>
    <name evidence="1" type="ORF">TorRG33x02_328950</name>
</gene>
<comment type="caution">
    <text evidence="1">The sequence shown here is derived from an EMBL/GenBank/DDBJ whole genome shotgun (WGS) entry which is preliminary data.</text>
</comment>
<dbReference type="GO" id="GO:0048564">
    <property type="term" value="P:photosystem I assembly"/>
    <property type="evidence" value="ECO:0007669"/>
    <property type="project" value="InterPro"/>
</dbReference>
<evidence type="ECO:0000313" key="2">
    <source>
        <dbReference type="Proteomes" id="UP000237000"/>
    </source>
</evidence>
<proteinExistence type="predicted"/>
<dbReference type="InterPro" id="IPR037736">
    <property type="entry name" value="PSA3"/>
</dbReference>
<dbReference type="OrthoDB" id="2013100at2759"/>
<protein>
    <submittedName>
        <fullName evidence="1">Calcium homeostasis regulator</fullName>
    </submittedName>
</protein>
<sequence length="293" mass="32775">MVVVTSTSSSLQTFNNTTNSFYNIIRRPISPSSLLLLRQIYGNSGRPNRPKPPNSNGVFSIRAYMENPNSFSNFANKVIGALPVIGLFARIISDEGGVGDDLIDFAEFRRRVGKKCTPDDSRAFYEFQSRRGRAGEPLYVLLCCWLAAVGAGLLKSEEILEGAARLRISNDIEFEEETFLAMMNEAREKRAKLNAAAPTIPMEIRVEKSLEAIYVCCFGKEAIEEEDENLLNVMLSAVFPTVQKTEIQRIVKDKAERIAQGSDINIPEPKLLSKEAVQLQMKDLQFLQQNKDA</sequence>
<accession>A0A2P5B9B4</accession>
<dbReference type="EMBL" id="JXTC01000575">
    <property type="protein sequence ID" value="PON45361.1"/>
    <property type="molecule type" value="Genomic_DNA"/>
</dbReference>
<dbReference type="FunCoup" id="A0A2P5B9B4">
    <property type="interactions" value="1886"/>
</dbReference>
<evidence type="ECO:0000313" key="1">
    <source>
        <dbReference type="EMBL" id="PON45361.1"/>
    </source>
</evidence>
<reference evidence="2" key="1">
    <citation type="submission" date="2016-06" db="EMBL/GenBank/DDBJ databases">
        <title>Parallel loss of symbiosis genes in relatives of nitrogen-fixing non-legume Parasponia.</title>
        <authorList>
            <person name="Van Velzen R."/>
            <person name="Holmer R."/>
            <person name="Bu F."/>
            <person name="Rutten L."/>
            <person name="Van Zeijl A."/>
            <person name="Liu W."/>
            <person name="Santuari L."/>
            <person name="Cao Q."/>
            <person name="Sharma T."/>
            <person name="Shen D."/>
            <person name="Roswanjaya Y."/>
            <person name="Wardhani T."/>
            <person name="Kalhor M.S."/>
            <person name="Jansen J."/>
            <person name="Van den Hoogen J."/>
            <person name="Gungor B."/>
            <person name="Hartog M."/>
            <person name="Hontelez J."/>
            <person name="Verver J."/>
            <person name="Yang W.-C."/>
            <person name="Schijlen E."/>
            <person name="Repin R."/>
            <person name="Schilthuizen M."/>
            <person name="Schranz E."/>
            <person name="Heidstra R."/>
            <person name="Miyata K."/>
            <person name="Fedorova E."/>
            <person name="Kohlen W."/>
            <person name="Bisseling T."/>
            <person name="Smit S."/>
            <person name="Geurts R."/>
        </authorList>
    </citation>
    <scope>NUCLEOTIDE SEQUENCE [LARGE SCALE GENOMIC DNA]</scope>
    <source>
        <strain evidence="2">cv. RG33-2</strain>
    </source>
</reference>
<dbReference type="AlphaFoldDB" id="A0A2P5B9B4"/>
<name>A0A2P5B9B4_TREOI</name>
<dbReference type="PANTHER" id="PTHR36770">
    <property type="entry name" value="PHOTOSYSTEM I ASSEMBLY FACTOR PSA3, CHLOROPLASTIC"/>
    <property type="match status" value="1"/>
</dbReference>
<dbReference type="STRING" id="63057.A0A2P5B9B4"/>
<dbReference type="PANTHER" id="PTHR36770:SF1">
    <property type="entry name" value="PHOTOSYSTEM I ASSEMBLY FACTOR PSA3, CHLOROPLASTIC"/>
    <property type="match status" value="1"/>
</dbReference>
<dbReference type="Proteomes" id="UP000237000">
    <property type="component" value="Unassembled WGS sequence"/>
</dbReference>
<keyword evidence="2" id="KW-1185">Reference proteome</keyword>
<dbReference type="InParanoid" id="A0A2P5B9B4"/>